<protein>
    <submittedName>
        <fullName evidence="2">Uncharacterized protein</fullName>
    </submittedName>
</protein>
<gene>
    <name evidence="2" type="ORF">TL16_g05817</name>
</gene>
<dbReference type="AlphaFoldDB" id="A0A9W7AHT8"/>
<comment type="caution">
    <text evidence="2">The sequence shown here is derived from an EMBL/GenBank/DDBJ whole genome shotgun (WGS) entry which is preliminary data.</text>
</comment>
<name>A0A9W7AHT8_9STRA</name>
<organism evidence="2 3">
    <name type="scientific">Triparma laevis f. inornata</name>
    <dbReference type="NCBI Taxonomy" id="1714386"/>
    <lineage>
        <taxon>Eukaryota</taxon>
        <taxon>Sar</taxon>
        <taxon>Stramenopiles</taxon>
        <taxon>Ochrophyta</taxon>
        <taxon>Bolidophyceae</taxon>
        <taxon>Parmales</taxon>
        <taxon>Triparmaceae</taxon>
        <taxon>Triparma</taxon>
    </lineage>
</organism>
<sequence>MKDKLKKPGSAAAPDSDLRPLDPDNANVTKFDDNVVSSSSNNCRFGMKSCKLALRLNKVEGSEGEGEIIIGVESIEEEELEMMNLPNPHSTAAKKLMLILSKGMILLQPLKFGQTLLTFSAQVEVGEGWNDGAIVASQSTGKKRKKKKVGGGGGAGGKADELFCEICALLYKRFQKEAVIDEKMIQDLIKNVDNVPALAEDERGLIASSMKLVEEVSSEAKRIAGMVSESIEKYFHKLEGRGAVVGMSVAKVDLSALSLFAELWLLDTYAEKAEHKDTKIHESWFTWEMLINEEGRRTFTIALAPLKTYEGTHHEIVGAEKMVEGTTTGVSIVKELTENTCEWTRALQVDLKISLPAKIMDMVAKLKRSSYRFDRAEAILGGRRENVEVQEASLGSLATSIGFQLILVAIQNRKKGVLRVLKEMAYVVTGMKAPVDAYRVASGAEHEIDTEMDPMLKMTFSKCIEMFTESIPGIIIQASAILSKLESGGTVSLTVWASLLVSVLTTGFVSATIS</sequence>
<dbReference type="EMBL" id="BLQM01000172">
    <property type="protein sequence ID" value="GMH72059.1"/>
    <property type="molecule type" value="Genomic_DNA"/>
</dbReference>
<reference evidence="3" key="1">
    <citation type="journal article" date="2023" name="Commun. Biol.">
        <title>Genome analysis of Parmales, the sister group of diatoms, reveals the evolutionary specialization of diatoms from phago-mixotrophs to photoautotrophs.</title>
        <authorList>
            <person name="Ban H."/>
            <person name="Sato S."/>
            <person name="Yoshikawa S."/>
            <person name="Yamada K."/>
            <person name="Nakamura Y."/>
            <person name="Ichinomiya M."/>
            <person name="Sato N."/>
            <person name="Blanc-Mathieu R."/>
            <person name="Endo H."/>
            <person name="Kuwata A."/>
            <person name="Ogata H."/>
        </authorList>
    </citation>
    <scope>NUCLEOTIDE SEQUENCE [LARGE SCALE GENOMIC DNA]</scope>
</reference>
<evidence type="ECO:0000313" key="3">
    <source>
        <dbReference type="Proteomes" id="UP001162640"/>
    </source>
</evidence>
<evidence type="ECO:0000313" key="2">
    <source>
        <dbReference type="EMBL" id="GMH72059.1"/>
    </source>
</evidence>
<evidence type="ECO:0000256" key="1">
    <source>
        <dbReference type="SAM" id="MobiDB-lite"/>
    </source>
</evidence>
<feature type="region of interest" description="Disordered" evidence="1">
    <location>
        <begin position="1"/>
        <end position="26"/>
    </location>
</feature>
<accession>A0A9W7AHT8</accession>
<proteinExistence type="predicted"/>
<dbReference type="Proteomes" id="UP001162640">
    <property type="component" value="Unassembled WGS sequence"/>
</dbReference>